<evidence type="ECO:0000256" key="1">
    <source>
        <dbReference type="SAM" id="MobiDB-lite"/>
    </source>
</evidence>
<name>S3E9D7_GLAL2</name>
<keyword evidence="2" id="KW-0732">Signal</keyword>
<dbReference type="GeneID" id="19469644"/>
<dbReference type="Proteomes" id="UP000016922">
    <property type="component" value="Unassembled WGS sequence"/>
</dbReference>
<dbReference type="EMBL" id="KE145355">
    <property type="protein sequence ID" value="EPE34903.1"/>
    <property type="molecule type" value="Genomic_DNA"/>
</dbReference>
<feature type="region of interest" description="Disordered" evidence="1">
    <location>
        <begin position="23"/>
        <end position="99"/>
    </location>
</feature>
<protein>
    <submittedName>
        <fullName evidence="3">Uncharacterized protein</fullName>
    </submittedName>
</protein>
<dbReference type="KEGG" id="glz:GLAREA_10598"/>
<evidence type="ECO:0000313" key="3">
    <source>
        <dbReference type="EMBL" id="EPE34903.1"/>
    </source>
</evidence>
<proteinExistence type="predicted"/>
<dbReference type="RefSeq" id="XP_008077890.1">
    <property type="nucleotide sequence ID" value="XM_008079699.1"/>
</dbReference>
<evidence type="ECO:0000256" key="2">
    <source>
        <dbReference type="SAM" id="SignalP"/>
    </source>
</evidence>
<feature type="compositionally biased region" description="Polar residues" evidence="1">
    <location>
        <begin position="90"/>
        <end position="99"/>
    </location>
</feature>
<feature type="compositionally biased region" description="Polar residues" evidence="1">
    <location>
        <begin position="35"/>
        <end position="46"/>
    </location>
</feature>
<dbReference type="AlphaFoldDB" id="S3E9D7"/>
<gene>
    <name evidence="3" type="ORF">GLAREA_10598</name>
</gene>
<evidence type="ECO:0000313" key="4">
    <source>
        <dbReference type="Proteomes" id="UP000016922"/>
    </source>
</evidence>
<feature type="signal peptide" evidence="2">
    <location>
        <begin position="1"/>
        <end position="16"/>
    </location>
</feature>
<feature type="chain" id="PRO_5004508532" evidence="2">
    <location>
        <begin position="17"/>
        <end position="234"/>
    </location>
</feature>
<dbReference type="HOGENOM" id="CLU_1185107_0_0_1"/>
<sequence>MQYSYLITLFATTVLAGPIGLRSPNPQSNNSPSSTDPFLNALSNGPISDEPPTVSPKDQCHFSLPGHHPALSTPPIDPQAVILNGPISDKPTSSASIPNTAWPHISSILEKITTDKQNTMQTWDLGRAFSDNTLEGIMVGIVYSATDVPAAAGSAPGARIKIKSRDERSAVVKEEGKGDVDMSELESGKKWRRECVEGAVKEVEGRQQMEGVMDLAEDVTGSGGRISFLVYRVD</sequence>
<accession>S3E9D7</accession>
<organism evidence="3 4">
    <name type="scientific">Glarea lozoyensis (strain ATCC 20868 / MF5171)</name>
    <dbReference type="NCBI Taxonomy" id="1116229"/>
    <lineage>
        <taxon>Eukaryota</taxon>
        <taxon>Fungi</taxon>
        <taxon>Dikarya</taxon>
        <taxon>Ascomycota</taxon>
        <taxon>Pezizomycotina</taxon>
        <taxon>Leotiomycetes</taxon>
        <taxon>Helotiales</taxon>
        <taxon>Helotiaceae</taxon>
        <taxon>Glarea</taxon>
    </lineage>
</organism>
<dbReference type="OrthoDB" id="3539206at2759"/>
<reference evidence="3 4" key="1">
    <citation type="journal article" date="2013" name="BMC Genomics">
        <title>Genomics-driven discovery of the pneumocandin biosynthetic gene cluster in the fungus Glarea lozoyensis.</title>
        <authorList>
            <person name="Chen L."/>
            <person name="Yue Q."/>
            <person name="Zhang X."/>
            <person name="Xiang M."/>
            <person name="Wang C."/>
            <person name="Li S."/>
            <person name="Che Y."/>
            <person name="Ortiz-Lopez F.J."/>
            <person name="Bills G.F."/>
            <person name="Liu X."/>
            <person name="An Z."/>
        </authorList>
    </citation>
    <scope>NUCLEOTIDE SEQUENCE [LARGE SCALE GENOMIC DNA]</scope>
    <source>
        <strain evidence="4">ATCC 20868 / MF5171</strain>
    </source>
</reference>
<feature type="compositionally biased region" description="Low complexity" evidence="1">
    <location>
        <begin position="23"/>
        <end position="34"/>
    </location>
</feature>
<keyword evidence="4" id="KW-1185">Reference proteome</keyword>